<dbReference type="RefSeq" id="WP_027471556.1">
    <property type="nucleotide sequence ID" value="NZ_BAMD01000012.1"/>
</dbReference>
<sequence length="515" mass="58561">MIKQNDRTLLKSKNITEEKVKEQLSQFKIGFPFMDIKAPASTTNGILSLDEEQKLMFTDQFRNGIDNGYTVLKFVPASGAATRMFKDLFAFINADKDKQAQEKKEGPIKDFLTHIQHFAFSKELEQICDMDFSNEQAVFDNGVHIIKKLLLPEGLNYGKYPKGVLKFHLDGEEAITPIEEHLCEGATYGQDAQGNVNIHFTVSGDHQPLFEEIVHKKLPRYEAKYGVTFNVSYSTQKEYTDTIAVNTDNTPFRTDNDQLLFRPGGHGALIENLNDLNADIIFIKNIDNVIPAYRLRDTIQYKEALAGVLYFYQQKIFAYLRELDNNQDDNDLVNEIIDFMQVELFISLPEMIDNYSDAEKRLYVQSKLNRPIRVCGMVKNEGEPGGGPFWGIGINGETSLQIVEGSQIDMNDPQKRKIVQQSTHFNPVDLICGTKNYQGEKFNLLEYVDPNTGFISEKSINGKKLKALELPGLWNGGMSDWTTIFVEVPISTFNPVKTVNDLLRIQHQPETTQSH</sequence>
<keyword evidence="3" id="KW-1185">Reference proteome</keyword>
<keyword evidence="2" id="KW-0808">Transferase</keyword>
<evidence type="ECO:0000259" key="1">
    <source>
        <dbReference type="Pfam" id="PF14134"/>
    </source>
</evidence>
<proteinExistence type="predicted"/>
<gene>
    <name evidence="2" type="ORF">JCM21142_31324</name>
</gene>
<evidence type="ECO:0000313" key="3">
    <source>
        <dbReference type="Proteomes" id="UP000019402"/>
    </source>
</evidence>
<accession>W7YK26</accession>
<protein>
    <submittedName>
        <fullName evidence="2">ATPase/kinase</fullName>
    </submittedName>
</protein>
<dbReference type="AlphaFoldDB" id="W7YK26"/>
<dbReference type="Proteomes" id="UP000019402">
    <property type="component" value="Unassembled WGS sequence"/>
</dbReference>
<name>W7YK26_9BACT</name>
<dbReference type="STRING" id="869213.GCA_000517085_01831"/>
<comment type="caution">
    <text evidence="2">The sequence shown here is derived from an EMBL/GenBank/DDBJ whole genome shotgun (WGS) entry which is preliminary data.</text>
</comment>
<keyword evidence="2" id="KW-0418">Kinase</keyword>
<reference evidence="2 3" key="1">
    <citation type="journal article" date="2014" name="Genome Announc.">
        <title>Draft Genome Sequence of Cytophaga fermentans JCM 21142T, a Facultative Anaerobe Isolated from Marine Mud.</title>
        <authorList>
            <person name="Starns D."/>
            <person name="Oshima K."/>
            <person name="Suda W."/>
            <person name="Iino T."/>
            <person name="Yuki M."/>
            <person name="Inoue J."/>
            <person name="Kitamura K."/>
            <person name="Iida T."/>
            <person name="Darby A."/>
            <person name="Hattori M."/>
            <person name="Ohkuma M."/>
        </authorList>
    </citation>
    <scope>NUCLEOTIDE SEQUENCE [LARGE SCALE GENOMIC DNA]</scope>
    <source>
        <strain evidence="2 3">JCM 21142</strain>
    </source>
</reference>
<dbReference type="InterPro" id="IPR029044">
    <property type="entry name" value="Nucleotide-diphossugar_trans"/>
</dbReference>
<dbReference type="eggNOG" id="COG3172">
    <property type="taxonomic scope" value="Bacteria"/>
</dbReference>
<feature type="domain" description="DUF4301" evidence="1">
    <location>
        <begin position="4"/>
        <end position="508"/>
    </location>
</feature>
<dbReference type="InterPro" id="IPR025393">
    <property type="entry name" value="DUF4301"/>
</dbReference>
<dbReference type="EMBL" id="BAMD01000012">
    <property type="protein sequence ID" value="GAF02684.1"/>
    <property type="molecule type" value="Genomic_DNA"/>
</dbReference>
<dbReference type="OrthoDB" id="5572060at2"/>
<dbReference type="GO" id="GO:0016301">
    <property type="term" value="F:kinase activity"/>
    <property type="evidence" value="ECO:0007669"/>
    <property type="project" value="UniProtKB-KW"/>
</dbReference>
<evidence type="ECO:0000313" key="2">
    <source>
        <dbReference type="EMBL" id="GAF02684.1"/>
    </source>
</evidence>
<dbReference type="Pfam" id="PF14134">
    <property type="entry name" value="DUF4301"/>
    <property type="match status" value="1"/>
</dbReference>
<dbReference type="SUPFAM" id="SSF53448">
    <property type="entry name" value="Nucleotide-diphospho-sugar transferases"/>
    <property type="match status" value="2"/>
</dbReference>
<organism evidence="2 3">
    <name type="scientific">Saccharicrinis fermentans DSM 9555 = JCM 21142</name>
    <dbReference type="NCBI Taxonomy" id="869213"/>
    <lineage>
        <taxon>Bacteria</taxon>
        <taxon>Pseudomonadati</taxon>
        <taxon>Bacteroidota</taxon>
        <taxon>Bacteroidia</taxon>
        <taxon>Marinilabiliales</taxon>
        <taxon>Marinilabiliaceae</taxon>
        <taxon>Saccharicrinis</taxon>
    </lineage>
</organism>